<dbReference type="InterPro" id="IPR001525">
    <property type="entry name" value="C5_MeTfrase"/>
</dbReference>
<dbReference type="EC" id="2.1.1.37" evidence="1"/>
<protein>
    <recommendedName>
        <fullName evidence="1">DNA (cytosine-5-)-methyltransferase</fullName>
        <ecNumber evidence="1">2.1.1.37</ecNumber>
    </recommendedName>
</protein>
<dbReference type="GO" id="GO:0003886">
    <property type="term" value="F:DNA (cytosine-5-)-methyltransferase activity"/>
    <property type="evidence" value="ECO:0007669"/>
    <property type="project" value="UniProtKB-EC"/>
</dbReference>
<evidence type="ECO:0000256" key="7">
    <source>
        <dbReference type="RuleBase" id="RU000416"/>
    </source>
</evidence>
<dbReference type="PANTHER" id="PTHR46098:SF1">
    <property type="entry name" value="TRNA (CYTOSINE(38)-C(5))-METHYLTRANSFERASE"/>
    <property type="match status" value="1"/>
</dbReference>
<dbReference type="InterPro" id="IPR029063">
    <property type="entry name" value="SAM-dependent_MTases_sf"/>
</dbReference>
<evidence type="ECO:0000256" key="6">
    <source>
        <dbReference type="PROSITE-ProRule" id="PRU01016"/>
    </source>
</evidence>
<dbReference type="Pfam" id="PF00145">
    <property type="entry name" value="DNA_methylase"/>
    <property type="match status" value="1"/>
</dbReference>
<comment type="similarity">
    <text evidence="6 7">Belongs to the class I-like SAM-binding methyltransferase superfamily. C5-methyltransferase family.</text>
</comment>
<dbReference type="Gene3D" id="3.40.50.150">
    <property type="entry name" value="Vaccinia Virus protein VP39"/>
    <property type="match status" value="1"/>
</dbReference>
<reference evidence="9" key="1">
    <citation type="submission" date="2019-02" db="EMBL/GenBank/DDBJ databases">
        <title>Draft genome sequence of Sphaerospermopsis reniformis NIES-1949.</title>
        <authorList>
            <person name="Yamaguchi H."/>
            <person name="Suzuki S."/>
            <person name="Kawachi M."/>
        </authorList>
    </citation>
    <scope>NUCLEOTIDE SEQUENCE [LARGE SCALE GENOMIC DNA]</scope>
    <source>
        <strain evidence="9">NIES-1949</strain>
    </source>
</reference>
<name>A0A479ZR09_9CYAN</name>
<comment type="caution">
    <text evidence="6">Lacks conserved residue(s) required for the propagation of feature annotation.</text>
</comment>
<dbReference type="GO" id="GO:0009307">
    <property type="term" value="P:DNA restriction-modification system"/>
    <property type="evidence" value="ECO:0007669"/>
    <property type="project" value="UniProtKB-KW"/>
</dbReference>
<accession>A0A479ZR09</accession>
<dbReference type="PRINTS" id="PR00105">
    <property type="entry name" value="C5METTRFRASE"/>
</dbReference>
<evidence type="ECO:0000256" key="2">
    <source>
        <dbReference type="ARBA" id="ARBA00022603"/>
    </source>
</evidence>
<keyword evidence="3 6" id="KW-0808">Transferase</keyword>
<gene>
    <name evidence="8" type="ORF">SR1949_00190</name>
</gene>
<dbReference type="PROSITE" id="PS51679">
    <property type="entry name" value="SAM_MT_C5"/>
    <property type="match status" value="1"/>
</dbReference>
<dbReference type="Proteomes" id="UP000300142">
    <property type="component" value="Unassembled WGS sequence"/>
</dbReference>
<evidence type="ECO:0000256" key="4">
    <source>
        <dbReference type="ARBA" id="ARBA00022691"/>
    </source>
</evidence>
<keyword evidence="9" id="KW-1185">Reference proteome</keyword>
<evidence type="ECO:0000256" key="1">
    <source>
        <dbReference type="ARBA" id="ARBA00011975"/>
    </source>
</evidence>
<evidence type="ECO:0000313" key="8">
    <source>
        <dbReference type="EMBL" id="GCL34927.1"/>
    </source>
</evidence>
<proteinExistence type="inferred from homology"/>
<dbReference type="AlphaFoldDB" id="A0A479ZR09"/>
<dbReference type="InterPro" id="IPR050750">
    <property type="entry name" value="C5-MTase"/>
</dbReference>
<keyword evidence="5" id="KW-0680">Restriction system</keyword>
<dbReference type="PANTHER" id="PTHR46098">
    <property type="entry name" value="TRNA (CYTOSINE(38)-C(5))-METHYLTRANSFERASE"/>
    <property type="match status" value="1"/>
</dbReference>
<dbReference type="SUPFAM" id="SSF53335">
    <property type="entry name" value="S-adenosyl-L-methionine-dependent methyltransferases"/>
    <property type="match status" value="1"/>
</dbReference>
<evidence type="ECO:0000313" key="9">
    <source>
        <dbReference type="Proteomes" id="UP000300142"/>
    </source>
</evidence>
<keyword evidence="2 6" id="KW-0489">Methyltransferase</keyword>
<dbReference type="NCBIfam" id="TIGR00675">
    <property type="entry name" value="dcm"/>
    <property type="match status" value="1"/>
</dbReference>
<dbReference type="GO" id="GO:0032259">
    <property type="term" value="P:methylation"/>
    <property type="evidence" value="ECO:0007669"/>
    <property type="project" value="UniProtKB-KW"/>
</dbReference>
<dbReference type="EMBL" id="BJCE01000001">
    <property type="protein sequence ID" value="GCL34927.1"/>
    <property type="molecule type" value="Genomic_DNA"/>
</dbReference>
<evidence type="ECO:0000256" key="5">
    <source>
        <dbReference type="ARBA" id="ARBA00022747"/>
    </source>
</evidence>
<dbReference type="RefSeq" id="WP_236103947.1">
    <property type="nucleotide sequence ID" value="NZ_BJCE01000001.1"/>
</dbReference>
<organism evidence="8 9">
    <name type="scientific">Sphaerospermopsis reniformis</name>
    <dbReference type="NCBI Taxonomy" id="531300"/>
    <lineage>
        <taxon>Bacteria</taxon>
        <taxon>Bacillati</taxon>
        <taxon>Cyanobacteriota</taxon>
        <taxon>Cyanophyceae</taxon>
        <taxon>Nostocales</taxon>
        <taxon>Aphanizomenonaceae</taxon>
        <taxon>Sphaerospermopsis</taxon>
    </lineage>
</organism>
<sequence>MLKVIDLFSGCGGLSLGFQNCGFEIVAAFDNWKPAINVYQQNFKHPVIDYDLSQVNNNYSPFKKFSPDIIMGGPPYQDFSSAGKRNEDLGRGDLSITFATIVANIGSQWFVIENVDLFRKSKKYEEFRQIITSAGYGLTEKVLDASLCGVPQKRKRFFCIGELGGQDNNLQPYLETNLSKKPTTIKDW</sequence>
<keyword evidence="4 6" id="KW-0949">S-adenosyl-L-methionine</keyword>
<comment type="caution">
    <text evidence="8">The sequence shown here is derived from an EMBL/GenBank/DDBJ whole genome shotgun (WGS) entry which is preliminary data.</text>
</comment>
<evidence type="ECO:0000256" key="3">
    <source>
        <dbReference type="ARBA" id="ARBA00022679"/>
    </source>
</evidence>